<reference evidence="1" key="1">
    <citation type="submission" date="2017-03" db="EMBL/GenBank/DDBJ databases">
        <title>The mitochondrial genome of the carnivorous plant Utricularia reniformis (Lentibulariaceae): structure, comparative analysis and evolutionary landmarks.</title>
        <authorList>
            <person name="Silva S.R."/>
            <person name="Alvarenga D.O."/>
            <person name="Michael T.P."/>
            <person name="Miranda V.F.O."/>
            <person name="Varani A.M."/>
        </authorList>
    </citation>
    <scope>NUCLEOTIDE SEQUENCE</scope>
</reference>
<organism evidence="1">
    <name type="scientific">Utricularia reniformis</name>
    <dbReference type="NCBI Taxonomy" id="192314"/>
    <lineage>
        <taxon>Eukaryota</taxon>
        <taxon>Viridiplantae</taxon>
        <taxon>Streptophyta</taxon>
        <taxon>Embryophyta</taxon>
        <taxon>Tracheophyta</taxon>
        <taxon>Spermatophyta</taxon>
        <taxon>Magnoliopsida</taxon>
        <taxon>eudicotyledons</taxon>
        <taxon>Gunneridae</taxon>
        <taxon>Pentapetalae</taxon>
        <taxon>asterids</taxon>
        <taxon>lamiids</taxon>
        <taxon>Lamiales</taxon>
        <taxon>Lentibulariaceae</taxon>
        <taxon>Utricularia</taxon>
    </lineage>
</organism>
<proteinExistence type="predicted"/>
<sequence>MTGNKHRLERPSKAHKLKTIHPLMNAGMKYTLELQEERKEYSSFRAVATV</sequence>
<dbReference type="AlphaFoldDB" id="A0A1Y0B2U7"/>
<name>A0A1Y0B2U7_9LAMI</name>
<gene>
    <name evidence="1" type="ORF">AEK19_MT1589</name>
</gene>
<accession>A0A1Y0B2U7</accession>
<evidence type="ECO:0000313" key="1">
    <source>
        <dbReference type="EMBL" id="ART31772.1"/>
    </source>
</evidence>
<protein>
    <submittedName>
        <fullName evidence="1">Uncharacterized protein</fullName>
    </submittedName>
</protein>
<geneLocation type="mitochondrion" evidence="1"/>
<dbReference type="EMBL" id="KY774314">
    <property type="protein sequence ID" value="ART31772.1"/>
    <property type="molecule type" value="Genomic_DNA"/>
</dbReference>
<keyword evidence="1" id="KW-0496">Mitochondrion</keyword>